<keyword evidence="3 9" id="KW-0812">Transmembrane</keyword>
<accession>A0ABM0LWX3</accession>
<comment type="subcellular location">
    <subcellularLocation>
        <location evidence="1">Cell membrane</location>
        <topology evidence="1">Multi-pass membrane protein</topology>
    </subcellularLocation>
</comment>
<evidence type="ECO:0000256" key="7">
    <source>
        <dbReference type="ARBA" id="ARBA00023170"/>
    </source>
</evidence>
<dbReference type="Pfam" id="PF00001">
    <property type="entry name" value="7tm_1"/>
    <property type="match status" value="1"/>
</dbReference>
<evidence type="ECO:0000256" key="6">
    <source>
        <dbReference type="ARBA" id="ARBA00023136"/>
    </source>
</evidence>
<evidence type="ECO:0000256" key="2">
    <source>
        <dbReference type="ARBA" id="ARBA00022475"/>
    </source>
</evidence>
<evidence type="ECO:0000256" key="8">
    <source>
        <dbReference type="ARBA" id="ARBA00023224"/>
    </source>
</evidence>
<keyword evidence="8" id="KW-0807">Transducer</keyword>
<dbReference type="RefSeq" id="XP_006812264.1">
    <property type="nucleotide sequence ID" value="XM_006812201.1"/>
</dbReference>
<dbReference type="SUPFAM" id="SSF81321">
    <property type="entry name" value="Family A G protein-coupled receptor-like"/>
    <property type="match status" value="1"/>
</dbReference>
<keyword evidence="6 9" id="KW-0472">Membrane</keyword>
<dbReference type="GeneID" id="102808590"/>
<proteinExistence type="predicted"/>
<evidence type="ECO:0000256" key="1">
    <source>
        <dbReference type="ARBA" id="ARBA00004651"/>
    </source>
</evidence>
<dbReference type="Gene3D" id="1.20.1070.10">
    <property type="entry name" value="Rhodopsin 7-helix transmembrane proteins"/>
    <property type="match status" value="1"/>
</dbReference>
<keyword evidence="4 9" id="KW-1133">Transmembrane helix</keyword>
<evidence type="ECO:0000313" key="11">
    <source>
        <dbReference type="Proteomes" id="UP000694865"/>
    </source>
</evidence>
<evidence type="ECO:0000259" key="10">
    <source>
        <dbReference type="PROSITE" id="PS50262"/>
    </source>
</evidence>
<gene>
    <name evidence="12" type="primary">LOC102808590</name>
</gene>
<sequence length="410" mass="45048">MDLSDVATNSTETFLDAIATNSAEQCINTILSKSTCDTALDDIATSSSETFFDVTTANLTDTFVDMTAQNSTGTYFDINATNITTEVFGIVGVSSYESVFDIVSACLYICVALAGATGNIMVCYIVYTNKKLRTPSNIQLVSLAITDVLVCTLTSLTRFGFTVNSLLHGEINIKGPLCTFQIFILYSSSFTTIISLAAISVARAIGVADICSRSTKRKVIFILIVVTWVTGIGYGTLKAWAGEDLTCNLEPISQVTRNASRGGILIVFLSLLTMVVSYSYIYHVTNRHEKSFQRAMEAAGSRRQTQRKPMNLATLKVFVLLISMFTISYLPAALYGSLVVNIDRLRNEHFGNFILSLVCFGSLINPIIYSLTSNQFKNYLPFNKKTSINEIQLRQRYRTGTKPPVITPII</sequence>
<feature type="transmembrane region" description="Helical" evidence="9">
    <location>
        <begin position="261"/>
        <end position="281"/>
    </location>
</feature>
<reference evidence="12" key="1">
    <citation type="submission" date="2025-08" db="UniProtKB">
        <authorList>
            <consortium name="RefSeq"/>
        </authorList>
    </citation>
    <scope>IDENTIFICATION</scope>
    <source>
        <tissue evidence="12">Testes</tissue>
    </source>
</reference>
<dbReference type="PANTHER" id="PTHR24228:SF59">
    <property type="entry name" value="NEUROPEPTIDE RECEPTOR 15"/>
    <property type="match status" value="1"/>
</dbReference>
<feature type="transmembrane region" description="Helical" evidence="9">
    <location>
        <begin position="350"/>
        <end position="371"/>
    </location>
</feature>
<feature type="transmembrane region" description="Helical" evidence="9">
    <location>
        <begin position="181"/>
        <end position="207"/>
    </location>
</feature>
<feature type="transmembrane region" description="Helical" evidence="9">
    <location>
        <begin position="102"/>
        <end position="127"/>
    </location>
</feature>
<evidence type="ECO:0000256" key="5">
    <source>
        <dbReference type="ARBA" id="ARBA00023040"/>
    </source>
</evidence>
<dbReference type="InterPro" id="IPR000276">
    <property type="entry name" value="GPCR_Rhodpsn"/>
</dbReference>
<feature type="domain" description="G-protein coupled receptors family 1 profile" evidence="10">
    <location>
        <begin position="118"/>
        <end position="369"/>
    </location>
</feature>
<evidence type="ECO:0000256" key="3">
    <source>
        <dbReference type="ARBA" id="ARBA00022692"/>
    </source>
</evidence>
<protein>
    <submittedName>
        <fullName evidence="12">Melanopsin-like</fullName>
    </submittedName>
</protein>
<feature type="transmembrane region" description="Helical" evidence="9">
    <location>
        <begin position="139"/>
        <end position="161"/>
    </location>
</feature>
<keyword evidence="7" id="KW-0675">Receptor</keyword>
<dbReference type="PROSITE" id="PS50262">
    <property type="entry name" value="G_PROTEIN_RECEP_F1_2"/>
    <property type="match status" value="1"/>
</dbReference>
<evidence type="ECO:0000256" key="4">
    <source>
        <dbReference type="ARBA" id="ARBA00022989"/>
    </source>
</evidence>
<dbReference type="PRINTS" id="PR00237">
    <property type="entry name" value="GPCRRHODOPSN"/>
</dbReference>
<keyword evidence="5" id="KW-0297">G-protein coupled receptor</keyword>
<evidence type="ECO:0000313" key="12">
    <source>
        <dbReference type="RefSeq" id="XP_006812264.1"/>
    </source>
</evidence>
<feature type="transmembrane region" description="Helical" evidence="9">
    <location>
        <begin position="219"/>
        <end position="241"/>
    </location>
</feature>
<dbReference type="Proteomes" id="UP000694865">
    <property type="component" value="Unplaced"/>
</dbReference>
<dbReference type="InterPro" id="IPR017452">
    <property type="entry name" value="GPCR_Rhodpsn_7TM"/>
</dbReference>
<dbReference type="CDD" id="cd00637">
    <property type="entry name" value="7tm_classA_rhodopsin-like"/>
    <property type="match status" value="1"/>
</dbReference>
<feature type="transmembrane region" description="Helical" evidence="9">
    <location>
        <begin position="312"/>
        <end position="330"/>
    </location>
</feature>
<organism evidence="11 12">
    <name type="scientific">Saccoglossus kowalevskii</name>
    <name type="common">Acorn worm</name>
    <dbReference type="NCBI Taxonomy" id="10224"/>
    <lineage>
        <taxon>Eukaryota</taxon>
        <taxon>Metazoa</taxon>
        <taxon>Hemichordata</taxon>
        <taxon>Enteropneusta</taxon>
        <taxon>Harrimaniidae</taxon>
        <taxon>Saccoglossus</taxon>
    </lineage>
</organism>
<keyword evidence="2" id="KW-1003">Cell membrane</keyword>
<keyword evidence="11" id="KW-1185">Reference proteome</keyword>
<dbReference type="PANTHER" id="PTHR24228">
    <property type="entry name" value="B2 BRADYKININ RECEPTOR/ANGIOTENSIN II RECEPTOR"/>
    <property type="match status" value="1"/>
</dbReference>
<name>A0ABM0LWX3_SACKO</name>
<evidence type="ECO:0000256" key="9">
    <source>
        <dbReference type="SAM" id="Phobius"/>
    </source>
</evidence>